<organism evidence="1 2">
    <name type="scientific">Flavobacterium jumunjinense</name>
    <dbReference type="NCBI Taxonomy" id="998845"/>
    <lineage>
        <taxon>Bacteria</taxon>
        <taxon>Pseudomonadati</taxon>
        <taxon>Bacteroidota</taxon>
        <taxon>Flavobacteriia</taxon>
        <taxon>Flavobacteriales</taxon>
        <taxon>Flavobacteriaceae</taxon>
        <taxon>Flavobacterium</taxon>
    </lineage>
</organism>
<proteinExistence type="predicted"/>
<evidence type="ECO:0000313" key="2">
    <source>
        <dbReference type="Proteomes" id="UP001589607"/>
    </source>
</evidence>
<dbReference type="RefSeq" id="WP_236456364.1">
    <property type="nucleotide sequence ID" value="NZ_CBCSGE010000014.1"/>
</dbReference>
<sequence length="194" mass="22479">MKYILIFMLLSNCILAQSTRRISKDFDGDSIKDTVYIDSDTKKLVCLLSTQHFKKMESKGIPSLNFGNTLVETKKGFEFWNDYDRSGFINEFLYNKVIKKMQLIKITRTDYDISWTKYGEKVKGGSGKSTIDLLTNNYIGDFYAVIDEKLIKLPLINAKIVLTETTIENFSDAIYFNFEKKCVALYEEQKAKMK</sequence>
<accession>A0ABV5GSW2</accession>
<gene>
    <name evidence="1" type="ORF">ACFFVF_18395</name>
</gene>
<dbReference type="Proteomes" id="UP001589607">
    <property type="component" value="Unassembled WGS sequence"/>
</dbReference>
<name>A0ABV5GSW2_9FLAO</name>
<keyword evidence="2" id="KW-1185">Reference proteome</keyword>
<comment type="caution">
    <text evidence="1">The sequence shown here is derived from an EMBL/GenBank/DDBJ whole genome shotgun (WGS) entry which is preliminary data.</text>
</comment>
<reference evidence="1 2" key="1">
    <citation type="submission" date="2024-09" db="EMBL/GenBank/DDBJ databases">
        <authorList>
            <person name="Sun Q."/>
            <person name="Mori K."/>
        </authorList>
    </citation>
    <scope>NUCLEOTIDE SEQUENCE [LARGE SCALE GENOMIC DNA]</scope>
    <source>
        <strain evidence="1 2">CECT 7955</strain>
    </source>
</reference>
<protein>
    <submittedName>
        <fullName evidence="1">Uncharacterized protein</fullName>
    </submittedName>
</protein>
<dbReference type="EMBL" id="JBHMEY010000089">
    <property type="protein sequence ID" value="MFB9098480.1"/>
    <property type="molecule type" value="Genomic_DNA"/>
</dbReference>
<evidence type="ECO:0000313" key="1">
    <source>
        <dbReference type="EMBL" id="MFB9098480.1"/>
    </source>
</evidence>